<name>A0A380P981_STRGR</name>
<protein>
    <submittedName>
        <fullName evidence="1">Uncharacterized protein</fullName>
    </submittedName>
</protein>
<dbReference type="Proteomes" id="UP000254150">
    <property type="component" value="Unassembled WGS sequence"/>
</dbReference>
<sequence>MTALMADAEAEAAFAADQPPSEEPADRHLIALIRALLATEKAGGEARAAMPLGGTFDLVVTSDGMAAARALRAMDEVQGVTAGVVRLPEPGLLLWCVPPGTAAGWAGHPAALCVGAPYAVQLPGPGAGSGPGPYWARPFAAAQRVPPGPLRALLTEYRPPPPHDRVAASGLITISPS</sequence>
<evidence type="ECO:0000313" key="1">
    <source>
        <dbReference type="EMBL" id="SUP61746.1"/>
    </source>
</evidence>
<gene>
    <name evidence="1" type="ORF">NCTC7807_04904</name>
</gene>
<accession>A0A380P981</accession>
<dbReference type="EMBL" id="UHID01000008">
    <property type="protein sequence ID" value="SUP61746.1"/>
    <property type="molecule type" value="Genomic_DNA"/>
</dbReference>
<evidence type="ECO:0000313" key="2">
    <source>
        <dbReference type="Proteomes" id="UP000254150"/>
    </source>
</evidence>
<dbReference type="AlphaFoldDB" id="A0A380P981"/>
<organism evidence="1 2">
    <name type="scientific">Streptomyces griseus</name>
    <dbReference type="NCBI Taxonomy" id="1911"/>
    <lineage>
        <taxon>Bacteria</taxon>
        <taxon>Bacillati</taxon>
        <taxon>Actinomycetota</taxon>
        <taxon>Actinomycetes</taxon>
        <taxon>Kitasatosporales</taxon>
        <taxon>Streptomycetaceae</taxon>
        <taxon>Streptomyces</taxon>
    </lineage>
</organism>
<proteinExistence type="predicted"/>
<reference evidence="1 2" key="1">
    <citation type="submission" date="2018-06" db="EMBL/GenBank/DDBJ databases">
        <authorList>
            <consortium name="Pathogen Informatics"/>
            <person name="Doyle S."/>
        </authorList>
    </citation>
    <scope>NUCLEOTIDE SEQUENCE [LARGE SCALE GENOMIC DNA]</scope>
    <source>
        <strain evidence="1 2">NCTC7807</strain>
    </source>
</reference>